<accession>A0A8B5XRE4</accession>
<dbReference type="AlphaFoldDB" id="A0A8B5XRE4"/>
<protein>
    <submittedName>
        <fullName evidence="1">Uncharacterized protein</fullName>
    </submittedName>
</protein>
<sequence>MRTAHDYVEDLKLLQDVEVVALAIEIQQAFALLSIFKLDYKAAEENEIALSVNGYTEAEN</sequence>
<name>A0A8B5XRE4_9BACI</name>
<dbReference type="Proteomes" id="UP000317770">
    <property type="component" value="Unassembled WGS sequence"/>
</dbReference>
<dbReference type="EMBL" id="VNKI01000011">
    <property type="protein sequence ID" value="TVX77622.1"/>
    <property type="molecule type" value="Genomic_DNA"/>
</dbReference>
<dbReference type="RefSeq" id="WP_144480157.1">
    <property type="nucleotide sequence ID" value="NZ_VNKI01000011.1"/>
</dbReference>
<comment type="caution">
    <text evidence="1">The sequence shown here is derived from an EMBL/GenBank/DDBJ whole genome shotgun (WGS) entry which is preliminary data.</text>
</comment>
<organism evidence="1 2">
    <name type="scientific">Peribacillus simplex</name>
    <dbReference type="NCBI Taxonomy" id="1478"/>
    <lineage>
        <taxon>Bacteria</taxon>
        <taxon>Bacillati</taxon>
        <taxon>Bacillota</taxon>
        <taxon>Bacilli</taxon>
        <taxon>Bacillales</taxon>
        <taxon>Bacillaceae</taxon>
        <taxon>Peribacillus</taxon>
    </lineage>
</organism>
<evidence type="ECO:0000313" key="2">
    <source>
        <dbReference type="Proteomes" id="UP000317770"/>
    </source>
</evidence>
<proteinExistence type="predicted"/>
<reference evidence="1 2" key="1">
    <citation type="submission" date="2019-07" db="EMBL/GenBank/DDBJ databases">
        <title>Genome assembly of Bacillus simplex strain GGC-P6A.</title>
        <authorList>
            <person name="Jennings M.E."/>
            <person name="Barton H.A."/>
        </authorList>
    </citation>
    <scope>NUCLEOTIDE SEQUENCE [LARGE SCALE GENOMIC DNA]</scope>
    <source>
        <strain evidence="1 2">GGC-P6A</strain>
    </source>
</reference>
<evidence type="ECO:0000313" key="1">
    <source>
        <dbReference type="EMBL" id="TVX77622.1"/>
    </source>
</evidence>
<gene>
    <name evidence="1" type="ORF">FQP34_20945</name>
</gene>